<proteinExistence type="predicted"/>
<keyword evidence="2" id="KW-1185">Reference proteome</keyword>
<protein>
    <submittedName>
        <fullName evidence="1">Uncharacterized protein</fullName>
    </submittedName>
</protein>
<dbReference type="Proteomes" id="UP000324222">
    <property type="component" value="Unassembled WGS sequence"/>
</dbReference>
<sequence>MEIFFQVEEDDREIYRCILTAGNYSVTSAFAYLLFAAPNGEPAIFKQHIDESCVTTHYLLFFCRAIARRHEGLPTLSV</sequence>
<reference evidence="1 2" key="1">
    <citation type="submission" date="2019-05" db="EMBL/GenBank/DDBJ databases">
        <title>Another draft genome of Portunus trituberculatus and its Hox gene families provides insights of decapod evolution.</title>
        <authorList>
            <person name="Jeong J.-H."/>
            <person name="Song I."/>
            <person name="Kim S."/>
            <person name="Choi T."/>
            <person name="Kim D."/>
            <person name="Ryu S."/>
            <person name="Kim W."/>
        </authorList>
    </citation>
    <scope>NUCLEOTIDE SEQUENCE [LARGE SCALE GENOMIC DNA]</scope>
    <source>
        <tissue evidence="1">Muscle</tissue>
    </source>
</reference>
<dbReference type="EMBL" id="VSRR010129927">
    <property type="protein sequence ID" value="MPD02100.1"/>
    <property type="molecule type" value="Genomic_DNA"/>
</dbReference>
<evidence type="ECO:0000313" key="2">
    <source>
        <dbReference type="Proteomes" id="UP000324222"/>
    </source>
</evidence>
<gene>
    <name evidence="1" type="ORF">E2C01_097658</name>
</gene>
<accession>A0A5B7K502</accession>
<organism evidence="1 2">
    <name type="scientific">Portunus trituberculatus</name>
    <name type="common">Swimming crab</name>
    <name type="synonym">Neptunus trituberculatus</name>
    <dbReference type="NCBI Taxonomy" id="210409"/>
    <lineage>
        <taxon>Eukaryota</taxon>
        <taxon>Metazoa</taxon>
        <taxon>Ecdysozoa</taxon>
        <taxon>Arthropoda</taxon>
        <taxon>Crustacea</taxon>
        <taxon>Multicrustacea</taxon>
        <taxon>Malacostraca</taxon>
        <taxon>Eumalacostraca</taxon>
        <taxon>Eucarida</taxon>
        <taxon>Decapoda</taxon>
        <taxon>Pleocyemata</taxon>
        <taxon>Brachyura</taxon>
        <taxon>Eubrachyura</taxon>
        <taxon>Portunoidea</taxon>
        <taxon>Portunidae</taxon>
        <taxon>Portuninae</taxon>
        <taxon>Portunus</taxon>
    </lineage>
</organism>
<evidence type="ECO:0000313" key="1">
    <source>
        <dbReference type="EMBL" id="MPD02100.1"/>
    </source>
</evidence>
<name>A0A5B7K502_PORTR</name>
<dbReference type="AlphaFoldDB" id="A0A5B7K502"/>
<comment type="caution">
    <text evidence="1">The sequence shown here is derived from an EMBL/GenBank/DDBJ whole genome shotgun (WGS) entry which is preliminary data.</text>
</comment>